<sequence length="209" mass="22378">MQPVTVAVRAPDPVTALGVRSLLGADPRLKVVGEDDFALADVIVVADTGIGVLSLLREVRTTSRREPPPRCVVITETLRPDTVIAAIDSGMTALLPPSRVTGAALVRTILAVTEGDAIFPSWLQARLLTQLEQIRQDVLEPRGFTLSGLSLRERDVLRLLADGHGTEQIAAKLSYSESTVKNVIAGVTTRYGLRNRAHAVAFATRAGLI</sequence>
<evidence type="ECO:0000313" key="6">
    <source>
        <dbReference type="Proteomes" id="UP001501116"/>
    </source>
</evidence>
<evidence type="ECO:0000256" key="3">
    <source>
        <dbReference type="ARBA" id="ARBA00023163"/>
    </source>
</evidence>
<dbReference type="InterPro" id="IPR016032">
    <property type="entry name" value="Sig_transdc_resp-reg_C-effctor"/>
</dbReference>
<name>A0ABP5DAU8_9PSEU</name>
<evidence type="ECO:0000256" key="2">
    <source>
        <dbReference type="ARBA" id="ARBA00023125"/>
    </source>
</evidence>
<evidence type="ECO:0000259" key="4">
    <source>
        <dbReference type="PROSITE" id="PS50043"/>
    </source>
</evidence>
<keyword evidence="3" id="KW-0804">Transcription</keyword>
<dbReference type="PANTHER" id="PTHR44688">
    <property type="entry name" value="DNA-BINDING TRANSCRIPTIONAL ACTIVATOR DEVR_DOSR"/>
    <property type="match status" value="1"/>
</dbReference>
<dbReference type="CDD" id="cd06170">
    <property type="entry name" value="LuxR_C_like"/>
    <property type="match status" value="1"/>
</dbReference>
<evidence type="ECO:0000256" key="1">
    <source>
        <dbReference type="ARBA" id="ARBA00023015"/>
    </source>
</evidence>
<accession>A0ABP5DAU8</accession>
<dbReference type="InterPro" id="IPR000792">
    <property type="entry name" value="Tscrpt_reg_LuxR_C"/>
</dbReference>
<dbReference type="SUPFAM" id="SSF46894">
    <property type="entry name" value="C-terminal effector domain of the bipartite response regulators"/>
    <property type="match status" value="1"/>
</dbReference>
<dbReference type="Gene3D" id="3.40.50.2300">
    <property type="match status" value="1"/>
</dbReference>
<dbReference type="PROSITE" id="PS50043">
    <property type="entry name" value="HTH_LUXR_2"/>
    <property type="match status" value="1"/>
</dbReference>
<keyword evidence="1" id="KW-0805">Transcription regulation</keyword>
<feature type="domain" description="HTH luxR-type" evidence="4">
    <location>
        <begin position="142"/>
        <end position="207"/>
    </location>
</feature>
<keyword evidence="6" id="KW-1185">Reference proteome</keyword>
<dbReference type="Proteomes" id="UP001501116">
    <property type="component" value="Unassembled WGS sequence"/>
</dbReference>
<protein>
    <submittedName>
        <fullName evidence="5">Response regulator transcription factor</fullName>
    </submittedName>
</protein>
<dbReference type="SMART" id="SM00421">
    <property type="entry name" value="HTH_LUXR"/>
    <property type="match status" value="1"/>
</dbReference>
<dbReference type="PRINTS" id="PR00038">
    <property type="entry name" value="HTHLUXR"/>
</dbReference>
<keyword evidence="2" id="KW-0238">DNA-binding</keyword>
<evidence type="ECO:0000313" key="5">
    <source>
        <dbReference type="EMBL" id="GAA1977047.1"/>
    </source>
</evidence>
<dbReference type="PANTHER" id="PTHR44688:SF16">
    <property type="entry name" value="DNA-BINDING TRANSCRIPTIONAL ACTIVATOR DEVR_DOSR"/>
    <property type="match status" value="1"/>
</dbReference>
<gene>
    <name evidence="5" type="ORF">GCM10009754_61080</name>
</gene>
<dbReference type="EMBL" id="BAAANN010000028">
    <property type="protein sequence ID" value="GAA1977047.1"/>
    <property type="molecule type" value="Genomic_DNA"/>
</dbReference>
<comment type="caution">
    <text evidence="5">The sequence shown here is derived from an EMBL/GenBank/DDBJ whole genome shotgun (WGS) entry which is preliminary data.</text>
</comment>
<organism evidence="5 6">
    <name type="scientific">Amycolatopsis minnesotensis</name>
    <dbReference type="NCBI Taxonomy" id="337894"/>
    <lineage>
        <taxon>Bacteria</taxon>
        <taxon>Bacillati</taxon>
        <taxon>Actinomycetota</taxon>
        <taxon>Actinomycetes</taxon>
        <taxon>Pseudonocardiales</taxon>
        <taxon>Pseudonocardiaceae</taxon>
        <taxon>Amycolatopsis</taxon>
    </lineage>
</organism>
<proteinExistence type="predicted"/>
<dbReference type="Pfam" id="PF00196">
    <property type="entry name" value="GerE"/>
    <property type="match status" value="1"/>
</dbReference>
<reference evidence="6" key="1">
    <citation type="journal article" date="2019" name="Int. J. Syst. Evol. Microbiol.">
        <title>The Global Catalogue of Microorganisms (GCM) 10K type strain sequencing project: providing services to taxonomists for standard genome sequencing and annotation.</title>
        <authorList>
            <consortium name="The Broad Institute Genomics Platform"/>
            <consortium name="The Broad Institute Genome Sequencing Center for Infectious Disease"/>
            <person name="Wu L."/>
            <person name="Ma J."/>
        </authorList>
    </citation>
    <scope>NUCLEOTIDE SEQUENCE [LARGE SCALE GENOMIC DNA]</scope>
    <source>
        <strain evidence="6">JCM 14545</strain>
    </source>
</reference>